<comment type="caution">
    <text evidence="4">The sequence shown here is derived from an EMBL/GenBank/DDBJ whole genome shotgun (WGS) entry which is preliminary data.</text>
</comment>
<feature type="compositionally biased region" description="Basic residues" evidence="2">
    <location>
        <begin position="70"/>
        <end position="79"/>
    </location>
</feature>
<dbReference type="InterPro" id="IPR050797">
    <property type="entry name" value="Carb_Metab_Trans_Reg"/>
</dbReference>
<reference evidence="5" key="1">
    <citation type="journal article" date="2014" name="Genome Announc.">
        <title>Genome sequence and annotation of Acremonium chrysogenum, producer of the beta-lactam antibiotic cephalosporin C.</title>
        <authorList>
            <person name="Terfehr D."/>
            <person name="Dahlmann T.A."/>
            <person name="Specht T."/>
            <person name="Zadra I."/>
            <person name="Kuernsteiner H."/>
            <person name="Kueck U."/>
        </authorList>
    </citation>
    <scope>NUCLEOTIDE SEQUENCE [LARGE SCALE GENOMIC DNA]</scope>
    <source>
        <strain evidence="5">ATCC 11550 / CBS 779.69 / DSM 880 / IAM 14645 / JCM 23072 / IMI 49137</strain>
    </source>
</reference>
<dbReference type="InterPro" id="IPR036864">
    <property type="entry name" value="Zn2-C6_fun-type_DNA-bd_sf"/>
</dbReference>
<dbReference type="PROSITE" id="PS50048">
    <property type="entry name" value="ZN2_CY6_FUNGAL_2"/>
    <property type="match status" value="1"/>
</dbReference>
<dbReference type="STRING" id="857340.A0A086TGH9"/>
<organism evidence="4 5">
    <name type="scientific">Hapsidospora chrysogenum (strain ATCC 11550 / CBS 779.69 / DSM 880 / IAM 14645 / JCM 23072 / IMI 49137)</name>
    <name type="common">Acremonium chrysogenum</name>
    <dbReference type="NCBI Taxonomy" id="857340"/>
    <lineage>
        <taxon>Eukaryota</taxon>
        <taxon>Fungi</taxon>
        <taxon>Dikarya</taxon>
        <taxon>Ascomycota</taxon>
        <taxon>Pezizomycotina</taxon>
        <taxon>Sordariomycetes</taxon>
        <taxon>Hypocreomycetidae</taxon>
        <taxon>Hypocreales</taxon>
        <taxon>Bionectriaceae</taxon>
        <taxon>Hapsidospora</taxon>
    </lineage>
</organism>
<dbReference type="GO" id="GO:0008270">
    <property type="term" value="F:zinc ion binding"/>
    <property type="evidence" value="ECO:0007669"/>
    <property type="project" value="InterPro"/>
</dbReference>
<dbReference type="Gene3D" id="4.10.240.10">
    <property type="entry name" value="Zn(2)-C6 fungal-type DNA-binding domain"/>
    <property type="match status" value="1"/>
</dbReference>
<proteinExistence type="predicted"/>
<dbReference type="Proteomes" id="UP000029964">
    <property type="component" value="Unassembled WGS sequence"/>
</dbReference>
<dbReference type="OrthoDB" id="2328572at2759"/>
<dbReference type="PANTHER" id="PTHR31668">
    <property type="entry name" value="GLUCOSE TRANSPORT TRANSCRIPTION REGULATOR RGT1-RELATED-RELATED"/>
    <property type="match status" value="1"/>
</dbReference>
<evidence type="ECO:0000259" key="3">
    <source>
        <dbReference type="PROSITE" id="PS50048"/>
    </source>
</evidence>
<accession>A0A086TGH9</accession>
<evidence type="ECO:0000313" key="5">
    <source>
        <dbReference type="Proteomes" id="UP000029964"/>
    </source>
</evidence>
<keyword evidence="5" id="KW-1185">Reference proteome</keyword>
<feature type="compositionally biased region" description="Low complexity" evidence="2">
    <location>
        <begin position="124"/>
        <end position="136"/>
    </location>
</feature>
<dbReference type="SUPFAM" id="SSF57701">
    <property type="entry name" value="Zn2/Cys6 DNA-binding domain"/>
    <property type="match status" value="1"/>
</dbReference>
<dbReference type="HOGENOM" id="CLU_103429_0_0_1"/>
<name>A0A086TGH9_HAPC1</name>
<dbReference type="SMART" id="SM00066">
    <property type="entry name" value="GAL4"/>
    <property type="match status" value="1"/>
</dbReference>
<evidence type="ECO:0000256" key="1">
    <source>
        <dbReference type="ARBA" id="ARBA00023242"/>
    </source>
</evidence>
<protein>
    <recommendedName>
        <fullName evidence="3">Zn(2)-C6 fungal-type domain-containing protein</fullName>
    </recommendedName>
</protein>
<evidence type="ECO:0000256" key="2">
    <source>
        <dbReference type="SAM" id="MobiDB-lite"/>
    </source>
</evidence>
<keyword evidence="1" id="KW-0539">Nucleus</keyword>
<dbReference type="Pfam" id="PF00172">
    <property type="entry name" value="Zn_clus"/>
    <property type="match status" value="1"/>
</dbReference>
<dbReference type="EMBL" id="JPKY01000003">
    <property type="protein sequence ID" value="KFH48461.1"/>
    <property type="molecule type" value="Genomic_DNA"/>
</dbReference>
<dbReference type="PROSITE" id="PS00463">
    <property type="entry name" value="ZN2_CY6_FUNGAL_1"/>
    <property type="match status" value="1"/>
</dbReference>
<sequence length="280" mass="30485">MFGTWKYDPETDEVQSLRQAFDPVTARSSQHQACNRCHEKKLRCSGDKEGCDRCVASQLHCEYTRSSSRGSRRGGKTGRRSAGSTSPGESPVKSPVRTSRTTSHSRKVPASPLSSTQRGESYFPVSTPSTAVPTTAGDDLIDSIDFSMLSPSDAFDFDSLNDPAPYTSSPVARATTAVAPSAHLALAPYTSSSSSPYHGSAHQYPNNVDDGQWASSFQAQGGFYPDDHSSRAVHQNMEIADQGNVEPYGDNDHYDHRYYQQHHAQGYYDPQYWGGRGGGG</sequence>
<feature type="domain" description="Zn(2)-C6 fungal-type" evidence="3">
    <location>
        <begin position="33"/>
        <end position="63"/>
    </location>
</feature>
<evidence type="ECO:0000313" key="4">
    <source>
        <dbReference type="EMBL" id="KFH48461.1"/>
    </source>
</evidence>
<dbReference type="CDD" id="cd00067">
    <property type="entry name" value="GAL4"/>
    <property type="match status" value="1"/>
</dbReference>
<feature type="region of interest" description="Disordered" evidence="2">
    <location>
        <begin position="63"/>
        <end position="136"/>
    </location>
</feature>
<gene>
    <name evidence="4" type="ORF">ACRE_006200</name>
</gene>
<dbReference type="InterPro" id="IPR001138">
    <property type="entry name" value="Zn2Cys6_DnaBD"/>
</dbReference>
<dbReference type="AlphaFoldDB" id="A0A086TGH9"/>
<dbReference type="GO" id="GO:0000981">
    <property type="term" value="F:DNA-binding transcription factor activity, RNA polymerase II-specific"/>
    <property type="evidence" value="ECO:0007669"/>
    <property type="project" value="InterPro"/>
</dbReference>